<evidence type="ECO:0000256" key="6">
    <source>
        <dbReference type="ARBA" id="ARBA00022989"/>
    </source>
</evidence>
<evidence type="ECO:0000256" key="7">
    <source>
        <dbReference type="ARBA" id="ARBA00023034"/>
    </source>
</evidence>
<evidence type="ECO:0000256" key="3">
    <source>
        <dbReference type="ARBA" id="ARBA00022679"/>
    </source>
</evidence>
<reference evidence="10" key="2">
    <citation type="submission" date="2020-06" db="EMBL/GenBank/DDBJ databases">
        <authorList>
            <person name="Sheffer M."/>
        </authorList>
    </citation>
    <scope>NUCLEOTIDE SEQUENCE</scope>
</reference>
<dbReference type="InterPro" id="IPR027417">
    <property type="entry name" value="P-loop_NTPase"/>
</dbReference>
<comment type="subcellular location">
    <subcellularLocation>
        <location evidence="1">Golgi apparatus membrane</location>
        <topology evidence="1">Single-pass type II membrane protein</topology>
    </subcellularLocation>
</comment>
<proteinExistence type="inferred from homology"/>
<name>A0A8T0F715_ARGBR</name>
<reference evidence="10" key="1">
    <citation type="journal article" date="2020" name="bioRxiv">
        <title>Chromosome-level reference genome of the European wasp spider Argiope bruennichi: a resource for studies on range expansion and evolutionary adaptation.</title>
        <authorList>
            <person name="Sheffer M.M."/>
            <person name="Hoppe A."/>
            <person name="Krehenwinkel H."/>
            <person name="Uhl G."/>
            <person name="Kuss A.W."/>
            <person name="Jensen L."/>
            <person name="Jensen C."/>
            <person name="Gillespie R.G."/>
            <person name="Hoff K.J."/>
            <person name="Prost S."/>
        </authorList>
    </citation>
    <scope>NUCLEOTIDE SEQUENCE</scope>
</reference>
<evidence type="ECO:0000256" key="5">
    <source>
        <dbReference type="ARBA" id="ARBA00022968"/>
    </source>
</evidence>
<keyword evidence="3" id="KW-0808">Transferase</keyword>
<evidence type="ECO:0000256" key="8">
    <source>
        <dbReference type="ARBA" id="ARBA00023136"/>
    </source>
</evidence>
<protein>
    <submittedName>
        <fullName evidence="10">Heparan sulfate 2-O-sulfotransferase pipe like protein</fullName>
    </submittedName>
</protein>
<dbReference type="SUPFAM" id="SSF52540">
    <property type="entry name" value="P-loop containing nucleoside triphosphate hydrolases"/>
    <property type="match status" value="1"/>
</dbReference>
<dbReference type="Proteomes" id="UP000807504">
    <property type="component" value="Unassembled WGS sequence"/>
</dbReference>
<evidence type="ECO:0000313" key="11">
    <source>
        <dbReference type="Proteomes" id="UP000807504"/>
    </source>
</evidence>
<dbReference type="GO" id="GO:0000139">
    <property type="term" value="C:Golgi membrane"/>
    <property type="evidence" value="ECO:0007669"/>
    <property type="project" value="UniProtKB-SubCell"/>
</dbReference>
<evidence type="ECO:0000256" key="9">
    <source>
        <dbReference type="ARBA" id="ARBA00023180"/>
    </source>
</evidence>
<accession>A0A8T0F715</accession>
<dbReference type="EMBL" id="JABXBU010000015">
    <property type="protein sequence ID" value="KAF8786966.1"/>
    <property type="molecule type" value="Genomic_DNA"/>
</dbReference>
<keyword evidence="7" id="KW-0333">Golgi apparatus</keyword>
<comment type="similarity">
    <text evidence="2">Belongs to the sulfotransferase 3 family.</text>
</comment>
<evidence type="ECO:0000313" key="10">
    <source>
        <dbReference type="EMBL" id="KAF8786966.1"/>
    </source>
</evidence>
<keyword evidence="8" id="KW-0472">Membrane</keyword>
<evidence type="ECO:0000256" key="1">
    <source>
        <dbReference type="ARBA" id="ARBA00004323"/>
    </source>
</evidence>
<keyword evidence="5" id="KW-0735">Signal-anchor</keyword>
<dbReference type="GO" id="GO:0008146">
    <property type="term" value="F:sulfotransferase activity"/>
    <property type="evidence" value="ECO:0007669"/>
    <property type="project" value="InterPro"/>
</dbReference>
<dbReference type="PANTHER" id="PTHR12129">
    <property type="entry name" value="HEPARAN SULFATE 2-O-SULFOTRANSFERASE"/>
    <property type="match status" value="1"/>
</dbReference>
<evidence type="ECO:0000256" key="4">
    <source>
        <dbReference type="ARBA" id="ARBA00022692"/>
    </source>
</evidence>
<dbReference type="InterPro" id="IPR005331">
    <property type="entry name" value="Sulfotransferase"/>
</dbReference>
<gene>
    <name evidence="10" type="ORF">HNY73_008609</name>
</gene>
<dbReference type="PANTHER" id="PTHR12129:SF15">
    <property type="entry name" value="URONYL 2-SULFOTRANSFERASE"/>
    <property type="match status" value="1"/>
</dbReference>
<evidence type="ECO:0000256" key="2">
    <source>
        <dbReference type="ARBA" id="ARBA00010569"/>
    </source>
</evidence>
<sequence>MSSQQSTISSIALTRLALFPYDPTGNREIIRYKKYVWTRDVEITKRKGLPGYVGANLDFHYDDYACDCPYDISELESIDRQRLFYNRVPKCGSTTLITLIRKLAVKNNYIHFNSKIYDRKNVGEEEQRRIVKQVKSTPSPCSFDRHVFFINFTKFGASPPIFINIIREPVERIISSFFYRRMVARQNKTKVKPSAYWLNKKFEHCVLTPDPECTFLEGHNYSVLQLPYFCGQEPECQMLNDDGALQKAKQNIEKYYAVVGTLEDMNMTLQVLEAVLPHFFRGAYHVYHNLGVHRNQNLHKEHVKEEVKEVLRANLTAEYELYYFVQQRLYQQYQTLVEETQKNQYKFSFTSLDQLLDYQ</sequence>
<dbReference type="InterPro" id="IPR007734">
    <property type="entry name" value="Heparan_SO4_2-O-STrfase"/>
</dbReference>
<dbReference type="Pfam" id="PF03567">
    <property type="entry name" value="Sulfotransfer_2"/>
    <property type="match status" value="1"/>
</dbReference>
<keyword evidence="11" id="KW-1185">Reference proteome</keyword>
<keyword evidence="6" id="KW-1133">Transmembrane helix</keyword>
<comment type="caution">
    <text evidence="10">The sequence shown here is derived from an EMBL/GenBank/DDBJ whole genome shotgun (WGS) entry which is preliminary data.</text>
</comment>
<keyword evidence="4" id="KW-0812">Transmembrane</keyword>
<organism evidence="10 11">
    <name type="scientific">Argiope bruennichi</name>
    <name type="common">Wasp spider</name>
    <name type="synonym">Aranea bruennichi</name>
    <dbReference type="NCBI Taxonomy" id="94029"/>
    <lineage>
        <taxon>Eukaryota</taxon>
        <taxon>Metazoa</taxon>
        <taxon>Ecdysozoa</taxon>
        <taxon>Arthropoda</taxon>
        <taxon>Chelicerata</taxon>
        <taxon>Arachnida</taxon>
        <taxon>Araneae</taxon>
        <taxon>Araneomorphae</taxon>
        <taxon>Entelegynae</taxon>
        <taxon>Araneoidea</taxon>
        <taxon>Araneidae</taxon>
        <taxon>Argiope</taxon>
    </lineage>
</organism>
<keyword evidence="9" id="KW-0325">Glycoprotein</keyword>
<dbReference type="AlphaFoldDB" id="A0A8T0F715"/>
<dbReference type="Gene3D" id="3.40.50.300">
    <property type="entry name" value="P-loop containing nucleotide triphosphate hydrolases"/>
    <property type="match status" value="1"/>
</dbReference>